<organism evidence="1 2">
    <name type="scientific">Phytophthora aleatoria</name>
    <dbReference type="NCBI Taxonomy" id="2496075"/>
    <lineage>
        <taxon>Eukaryota</taxon>
        <taxon>Sar</taxon>
        <taxon>Stramenopiles</taxon>
        <taxon>Oomycota</taxon>
        <taxon>Peronosporomycetes</taxon>
        <taxon>Peronosporales</taxon>
        <taxon>Peronosporaceae</taxon>
        <taxon>Phytophthora</taxon>
    </lineage>
</organism>
<reference evidence="1" key="1">
    <citation type="submission" date="2021-01" db="EMBL/GenBank/DDBJ databases">
        <title>Phytophthora aleatoria, a newly-described species from Pinus radiata is distinct from Phytophthora cactorum isolates based on comparative genomics.</title>
        <authorList>
            <person name="Mcdougal R."/>
            <person name="Panda P."/>
            <person name="Williams N."/>
            <person name="Studholme D.J."/>
        </authorList>
    </citation>
    <scope>NUCLEOTIDE SEQUENCE</scope>
    <source>
        <strain evidence="1">NZFS 4037</strain>
    </source>
</reference>
<proteinExistence type="predicted"/>
<evidence type="ECO:0000313" key="1">
    <source>
        <dbReference type="EMBL" id="KAG6944822.1"/>
    </source>
</evidence>
<evidence type="ECO:0000313" key="2">
    <source>
        <dbReference type="Proteomes" id="UP000709295"/>
    </source>
</evidence>
<protein>
    <submittedName>
        <fullName evidence="1">Uncharacterized protein</fullName>
    </submittedName>
</protein>
<dbReference type="EMBL" id="JAENGY010002271">
    <property type="protein sequence ID" value="KAG6944822.1"/>
    <property type="molecule type" value="Genomic_DNA"/>
</dbReference>
<sequence length="125" mass="14074">MPLVVPILFGIRRHLSRADLFAAHVAVAGKESYVAETEEMMNKCRKVVLKLFNTRFSELEKSEHAWVAHLDPRVGKRMPHLSAADTQCADTALLAATHKMAEEYRGECAHQTPDTTTHVKHRKVS</sequence>
<gene>
    <name evidence="1" type="ORF">JG688_00016895</name>
</gene>
<comment type="caution">
    <text evidence="1">The sequence shown here is derived from an EMBL/GenBank/DDBJ whole genome shotgun (WGS) entry which is preliminary data.</text>
</comment>
<accession>A0A8J5ITD9</accession>
<dbReference type="Proteomes" id="UP000709295">
    <property type="component" value="Unassembled WGS sequence"/>
</dbReference>
<name>A0A8J5ITD9_9STRA</name>
<keyword evidence="2" id="KW-1185">Reference proteome</keyword>
<dbReference type="AlphaFoldDB" id="A0A8J5ITD9"/>